<dbReference type="Proteomes" id="UP000219602">
    <property type="component" value="Chromosome 4"/>
</dbReference>
<organism evidence="1 2">
    <name type="scientific">Fusarium oxysporum f. sp. radicis-cucumerinum</name>
    <dbReference type="NCBI Taxonomy" id="327505"/>
    <lineage>
        <taxon>Eukaryota</taxon>
        <taxon>Fungi</taxon>
        <taxon>Dikarya</taxon>
        <taxon>Ascomycota</taxon>
        <taxon>Pezizomycotina</taxon>
        <taxon>Sordariomycetes</taxon>
        <taxon>Hypocreomycetidae</taxon>
        <taxon>Hypocreales</taxon>
        <taxon>Nectriaceae</taxon>
        <taxon>Fusarium</taxon>
        <taxon>Fusarium oxysporum species complex</taxon>
    </lineage>
</organism>
<dbReference type="AlphaFoldDB" id="A0A2H3HGZ5"/>
<protein>
    <submittedName>
        <fullName evidence="1">Uncharacterized protein</fullName>
    </submittedName>
</protein>
<sequence length="124" mass="13000">MTTPRDENDEGIEVTIGVMIASAAIDDTGGAEVETVIEAGNEMRMDQGTDTEIGMVIGKVAMAIGVTVRLIKEEVLRKTNDDTGIGAGSAADRDREIDADVVPVLGLIVETKVTASGLELISRI</sequence>
<gene>
    <name evidence="1" type="ORF">AU210_004118</name>
</gene>
<name>A0A2H3HGZ5_FUSOX</name>
<evidence type="ECO:0000313" key="1">
    <source>
        <dbReference type="EMBL" id="PCD41570.1"/>
    </source>
</evidence>
<comment type="caution">
    <text evidence="1">The sequence shown here is derived from an EMBL/GenBank/DDBJ whole genome shotgun (WGS) entry which is preliminary data.</text>
</comment>
<evidence type="ECO:0000313" key="2">
    <source>
        <dbReference type="Proteomes" id="UP000219602"/>
    </source>
</evidence>
<reference evidence="1 2" key="1">
    <citation type="journal article" date="2016" name="Environ. Microbiol.">
        <title>Effector profiles distinguish formae speciales of Fusarium oxysporum.</title>
        <authorList>
            <person name="van Dam P."/>
            <person name="Fokkens L."/>
            <person name="Schmidt S.M."/>
            <person name="Linmans J.H."/>
            <person name="Kistler H.C."/>
            <person name="Ma L.J."/>
            <person name="Rep M."/>
        </authorList>
    </citation>
    <scope>NUCLEOTIDE SEQUENCE [LARGE SCALE GENOMIC DNA]</scope>
    <source>
        <strain evidence="1 2">Forc016</strain>
    </source>
</reference>
<dbReference type="EMBL" id="MABQ02000003">
    <property type="protein sequence ID" value="PCD41570.1"/>
    <property type="molecule type" value="Genomic_DNA"/>
</dbReference>
<reference evidence="1 2" key="2">
    <citation type="journal article" date="2017" name="Sci. Rep.">
        <title>A mobile pathogenicity chromosome in Fusarium oxysporum for infection of multiple cucurbit species.</title>
        <authorList>
            <person name="van Dam P."/>
            <person name="Fokkens L."/>
            <person name="Ayukawa Y."/>
            <person name="van der Gragt M."/>
            <person name="Ter Horst A."/>
            <person name="Brankovics B."/>
            <person name="Houterman P.M."/>
            <person name="Arie T."/>
            <person name="Rep M."/>
        </authorList>
    </citation>
    <scope>NUCLEOTIDE SEQUENCE [LARGE SCALE GENOMIC DNA]</scope>
    <source>
        <strain evidence="1 2">Forc016</strain>
    </source>
</reference>
<proteinExistence type="predicted"/>
<accession>A0A2H3HGZ5</accession>